<dbReference type="PANTHER" id="PTHR33420:SF34">
    <property type="entry name" value="MINOR FIMBRIAL SUBUNIT"/>
    <property type="match status" value="1"/>
</dbReference>
<evidence type="ECO:0000313" key="3">
    <source>
        <dbReference type="EMBL" id="SCC21771.1"/>
    </source>
</evidence>
<dbReference type="InterPro" id="IPR008966">
    <property type="entry name" value="Adhesion_dom_sf"/>
</dbReference>
<dbReference type="GO" id="GO:0043709">
    <property type="term" value="P:cell adhesion involved in single-species biofilm formation"/>
    <property type="evidence" value="ECO:0007669"/>
    <property type="project" value="TreeGrafter"/>
</dbReference>
<dbReference type="Proteomes" id="UP000198515">
    <property type="component" value="Unassembled WGS sequence"/>
</dbReference>
<dbReference type="SUPFAM" id="SSF49401">
    <property type="entry name" value="Bacterial adhesins"/>
    <property type="match status" value="1"/>
</dbReference>
<dbReference type="InterPro" id="IPR000259">
    <property type="entry name" value="Adhesion_dom_fimbrial"/>
</dbReference>
<organism evidence="3 4">
    <name type="scientific">Kosakonia oryziphila</name>
    <dbReference type="NCBI Taxonomy" id="1005667"/>
    <lineage>
        <taxon>Bacteria</taxon>
        <taxon>Pseudomonadati</taxon>
        <taxon>Pseudomonadota</taxon>
        <taxon>Gammaproteobacteria</taxon>
        <taxon>Enterobacterales</taxon>
        <taxon>Enterobacteriaceae</taxon>
        <taxon>Kosakonia</taxon>
    </lineage>
</organism>
<proteinExistence type="predicted"/>
<dbReference type="Gene3D" id="2.60.40.1090">
    <property type="entry name" value="Fimbrial-type adhesion domain"/>
    <property type="match status" value="1"/>
</dbReference>
<dbReference type="AlphaFoldDB" id="A0A1C4CS07"/>
<accession>A0A1C4CS07</accession>
<evidence type="ECO:0000256" key="1">
    <source>
        <dbReference type="SAM" id="SignalP"/>
    </source>
</evidence>
<evidence type="ECO:0000259" key="2">
    <source>
        <dbReference type="Pfam" id="PF00419"/>
    </source>
</evidence>
<dbReference type="RefSeq" id="WP_167353553.1">
    <property type="nucleotide sequence ID" value="NZ_FMBC01000012.1"/>
</dbReference>
<dbReference type="Pfam" id="PF00419">
    <property type="entry name" value="Fimbrial"/>
    <property type="match status" value="1"/>
</dbReference>
<feature type="domain" description="Fimbrial-type adhesion" evidence="2">
    <location>
        <begin position="40"/>
        <end position="170"/>
    </location>
</feature>
<keyword evidence="4" id="KW-1185">Reference proteome</keyword>
<evidence type="ECO:0000313" key="4">
    <source>
        <dbReference type="Proteomes" id="UP000198515"/>
    </source>
</evidence>
<dbReference type="InterPro" id="IPR050263">
    <property type="entry name" value="Bact_Fimbrial_Adh_Pro"/>
</dbReference>
<dbReference type="PANTHER" id="PTHR33420">
    <property type="entry name" value="FIMBRIAL SUBUNIT ELFA-RELATED"/>
    <property type="match status" value="1"/>
</dbReference>
<protein>
    <submittedName>
        <fullName evidence="3">Pilin (Type 1 fimbria component protein)</fullName>
    </submittedName>
</protein>
<keyword evidence="1" id="KW-0732">Signal</keyword>
<gene>
    <name evidence="3" type="ORF">GA0061070_101278</name>
</gene>
<reference evidence="4" key="1">
    <citation type="submission" date="2016-08" db="EMBL/GenBank/DDBJ databases">
        <authorList>
            <person name="Varghese N."/>
            <person name="Submissions Spin"/>
        </authorList>
    </citation>
    <scope>NUCLEOTIDE SEQUENCE [LARGE SCALE GENOMIC DNA]</scope>
    <source>
        <strain evidence="4">REICA_142</strain>
    </source>
</reference>
<dbReference type="GO" id="GO:0009289">
    <property type="term" value="C:pilus"/>
    <property type="evidence" value="ECO:0007669"/>
    <property type="project" value="InterPro"/>
</dbReference>
<feature type="signal peptide" evidence="1">
    <location>
        <begin position="1"/>
        <end position="31"/>
    </location>
</feature>
<dbReference type="InterPro" id="IPR036937">
    <property type="entry name" value="Adhesion_dom_fimbrial_sf"/>
</dbReference>
<sequence length="172" mass="18149">MFAYRPKAQFAHKSLWFMAIGMLFCLTTAQASNQLPLTIKGIVMTGPGCLVNGDTAIDVNFGSALQTTSIDGNNYATPVPFSLNCTGNPSNLRLQFQGAVSSFDSNVLATNFADLGIKLLKPDNNVLAPGEWFSFSYSATPPAISAVPVKRAGAILPGGVFNSTATLLVEVL</sequence>
<name>A0A1C4CS07_9ENTR</name>
<dbReference type="EMBL" id="FMBC01000012">
    <property type="protein sequence ID" value="SCC21771.1"/>
    <property type="molecule type" value="Genomic_DNA"/>
</dbReference>
<feature type="chain" id="PRO_5008690083" evidence="1">
    <location>
        <begin position="32"/>
        <end position="172"/>
    </location>
</feature>